<evidence type="ECO:0000259" key="3">
    <source>
        <dbReference type="Pfam" id="PF01576"/>
    </source>
</evidence>
<dbReference type="EMBL" id="JAMKFB020000011">
    <property type="protein sequence ID" value="KAL0181171.1"/>
    <property type="molecule type" value="Genomic_DNA"/>
</dbReference>
<gene>
    <name evidence="4" type="ORF">M9458_023577</name>
</gene>
<keyword evidence="1" id="KW-0175">Coiled coil</keyword>
<dbReference type="Gene3D" id="1.20.5.340">
    <property type="match status" value="1"/>
</dbReference>
<dbReference type="Proteomes" id="UP001529510">
    <property type="component" value="Unassembled WGS sequence"/>
</dbReference>
<accession>A0ABD0Q8F9</accession>
<feature type="compositionally biased region" description="Basic and acidic residues" evidence="2">
    <location>
        <begin position="28"/>
        <end position="40"/>
    </location>
</feature>
<reference evidence="4 5" key="1">
    <citation type="submission" date="2024-05" db="EMBL/GenBank/DDBJ databases">
        <title>Genome sequencing and assembly of Indian major carp, Cirrhinus mrigala (Hamilton, 1822).</title>
        <authorList>
            <person name="Mohindra V."/>
            <person name="Chowdhury L.M."/>
            <person name="Lal K."/>
            <person name="Jena J.K."/>
        </authorList>
    </citation>
    <scope>NUCLEOTIDE SEQUENCE [LARGE SCALE GENOMIC DNA]</scope>
    <source>
        <strain evidence="4">CM1030</strain>
        <tissue evidence="4">Blood</tissue>
    </source>
</reference>
<organism evidence="4 5">
    <name type="scientific">Cirrhinus mrigala</name>
    <name type="common">Mrigala</name>
    <dbReference type="NCBI Taxonomy" id="683832"/>
    <lineage>
        <taxon>Eukaryota</taxon>
        <taxon>Metazoa</taxon>
        <taxon>Chordata</taxon>
        <taxon>Craniata</taxon>
        <taxon>Vertebrata</taxon>
        <taxon>Euteleostomi</taxon>
        <taxon>Actinopterygii</taxon>
        <taxon>Neopterygii</taxon>
        <taxon>Teleostei</taxon>
        <taxon>Ostariophysi</taxon>
        <taxon>Cypriniformes</taxon>
        <taxon>Cyprinidae</taxon>
        <taxon>Labeoninae</taxon>
        <taxon>Labeonini</taxon>
        <taxon>Cirrhinus</taxon>
    </lineage>
</organism>
<dbReference type="PANTHER" id="PTHR45615">
    <property type="entry name" value="MYOSIN HEAVY CHAIN, NON-MUSCLE"/>
    <property type="match status" value="1"/>
</dbReference>
<dbReference type="InterPro" id="IPR002928">
    <property type="entry name" value="Myosin_tail"/>
</dbReference>
<feature type="non-terminal residue" evidence="4">
    <location>
        <position position="130"/>
    </location>
</feature>
<dbReference type="AlphaFoldDB" id="A0ABD0Q8F9"/>
<feature type="non-terminal residue" evidence="4">
    <location>
        <position position="1"/>
    </location>
</feature>
<evidence type="ECO:0000256" key="1">
    <source>
        <dbReference type="ARBA" id="ARBA00023054"/>
    </source>
</evidence>
<keyword evidence="5" id="KW-1185">Reference proteome</keyword>
<evidence type="ECO:0000313" key="5">
    <source>
        <dbReference type="Proteomes" id="UP001529510"/>
    </source>
</evidence>
<name>A0ABD0Q8F9_CIRMR</name>
<feature type="region of interest" description="Disordered" evidence="2">
    <location>
        <begin position="106"/>
        <end position="130"/>
    </location>
</feature>
<feature type="domain" description="Myosin tail" evidence="3">
    <location>
        <begin position="1"/>
        <end position="130"/>
    </location>
</feature>
<feature type="compositionally biased region" description="Basic and acidic residues" evidence="2">
    <location>
        <begin position="106"/>
        <end position="116"/>
    </location>
</feature>
<evidence type="ECO:0000256" key="2">
    <source>
        <dbReference type="SAM" id="MobiDB-lite"/>
    </source>
</evidence>
<proteinExistence type="predicted"/>
<comment type="caution">
    <text evidence="4">The sequence shown here is derived from an EMBL/GenBank/DDBJ whole genome shotgun (WGS) entry which is preliminary data.</text>
</comment>
<feature type="region of interest" description="Disordered" evidence="2">
    <location>
        <begin position="28"/>
        <end position="50"/>
    </location>
</feature>
<protein>
    <recommendedName>
        <fullName evidence="3">Myosin tail domain-containing protein</fullName>
    </recommendedName>
</protein>
<dbReference type="PANTHER" id="PTHR45615:SF29">
    <property type="entry name" value="MYOSIN-7B"/>
    <property type="match status" value="1"/>
</dbReference>
<dbReference type="Pfam" id="PF01576">
    <property type="entry name" value="Myosin_tail_1"/>
    <property type="match status" value="1"/>
</dbReference>
<evidence type="ECO:0000313" key="4">
    <source>
        <dbReference type="EMBL" id="KAL0181171.1"/>
    </source>
</evidence>
<sequence length="130" mass="14924">ARIEELEEELEAERSARAKMEKQRCDASKELEELSERLEEAGGATSAQIEMNKKREADFLKLRRDLEEAMLHHEAMTAALRKKHADSVAELSEQIDSLQRVKQKLEKERSEAKMEADDLTSNLEQLAKSK</sequence>